<feature type="transmembrane region" description="Helical" evidence="1">
    <location>
        <begin position="323"/>
        <end position="344"/>
    </location>
</feature>
<evidence type="ECO:0000313" key="3">
    <source>
        <dbReference type="EMBL" id="CAD7274520.1"/>
    </source>
</evidence>
<feature type="chain" id="PRO_5036210009" description="Chloride channel CLIC-like protein 1" evidence="2">
    <location>
        <begin position="17"/>
        <end position="521"/>
    </location>
</feature>
<keyword evidence="1" id="KW-1133">Transmembrane helix</keyword>
<sequence>MRLQLVVAVFLACSFGNCVKKSWVDPKSVRATAPAPDKSGWVSSDAKRRDTKGLPAERICHPSSKAPALFARLVKRILFLFEEYSEKSGSSIKTREFVLKMQMSSEAEEFLERFTSDGTEIEDYHRIHEVLDSLLDPNNVVRKPSLKEMDEIDHESGWLRLVADVISVCSAFIATIVSLILANINMGVLLGICGIMMTYAVYKVFLGHWHLSRFLVAVFLITFFWQGFRQYESLLNKRNGVLRMGEQLRCDEKARQYIQHIPWYNFWSERPSLNDSTCEEYFVAVEKAVWFEMDPGKMLVDVVALGFPLVNQYYAALVEGTSWTSYFGSLVFGSLVPIVVLFFCCGYEFSLLPFVGVIRPGAHRYAAYEEPPPRPGPSVAARERPMVEEDPGRWPVLQSMSTDELISHQHLVRALLQVRVGLPIKRRVSAPVINRVPSPPRRSLSEPDARSVPLPSIRGVRSIFEKVAEVNESETESTGGGSENSVFVVSEWGAEDSANFDLDDFHFESDDFWDDAQQESS</sequence>
<protein>
    <recommendedName>
        <fullName evidence="5">Chloride channel CLIC-like protein 1</fullName>
    </recommendedName>
</protein>
<feature type="transmembrane region" description="Helical" evidence="1">
    <location>
        <begin position="211"/>
        <end position="228"/>
    </location>
</feature>
<keyword evidence="4" id="KW-1185">Reference proteome</keyword>
<feature type="transmembrane region" description="Helical" evidence="1">
    <location>
        <begin position="188"/>
        <end position="205"/>
    </location>
</feature>
<evidence type="ECO:0000256" key="1">
    <source>
        <dbReference type="SAM" id="Phobius"/>
    </source>
</evidence>
<reference evidence="3" key="1">
    <citation type="submission" date="2020-11" db="EMBL/GenBank/DDBJ databases">
        <authorList>
            <person name="Tran Van P."/>
        </authorList>
    </citation>
    <scope>NUCLEOTIDE SEQUENCE</scope>
</reference>
<keyword evidence="1" id="KW-0812">Transmembrane</keyword>
<dbReference type="EMBL" id="CAJPEX010000261">
    <property type="protein sequence ID" value="CAG0914672.1"/>
    <property type="molecule type" value="Genomic_DNA"/>
</dbReference>
<keyword evidence="1" id="KW-0472">Membrane</keyword>
<proteinExistence type="predicted"/>
<organism evidence="3">
    <name type="scientific">Notodromas monacha</name>
    <dbReference type="NCBI Taxonomy" id="399045"/>
    <lineage>
        <taxon>Eukaryota</taxon>
        <taxon>Metazoa</taxon>
        <taxon>Ecdysozoa</taxon>
        <taxon>Arthropoda</taxon>
        <taxon>Crustacea</taxon>
        <taxon>Oligostraca</taxon>
        <taxon>Ostracoda</taxon>
        <taxon>Podocopa</taxon>
        <taxon>Podocopida</taxon>
        <taxon>Cypridocopina</taxon>
        <taxon>Cypridoidea</taxon>
        <taxon>Cyprididae</taxon>
        <taxon>Notodromas</taxon>
    </lineage>
</organism>
<dbReference type="AlphaFoldDB" id="A0A7R9BG55"/>
<dbReference type="EMBL" id="OA882298">
    <property type="protein sequence ID" value="CAD7274520.1"/>
    <property type="molecule type" value="Genomic_DNA"/>
</dbReference>
<dbReference type="Proteomes" id="UP000678499">
    <property type="component" value="Unassembled WGS sequence"/>
</dbReference>
<accession>A0A7R9BG55</accession>
<name>A0A7R9BG55_9CRUS</name>
<evidence type="ECO:0008006" key="5">
    <source>
        <dbReference type="Google" id="ProtNLM"/>
    </source>
</evidence>
<gene>
    <name evidence="3" type="ORF">NMOB1V02_LOCUS2351</name>
</gene>
<evidence type="ECO:0000313" key="4">
    <source>
        <dbReference type="Proteomes" id="UP000678499"/>
    </source>
</evidence>
<feature type="signal peptide" evidence="2">
    <location>
        <begin position="1"/>
        <end position="16"/>
    </location>
</feature>
<evidence type="ECO:0000256" key="2">
    <source>
        <dbReference type="SAM" id="SignalP"/>
    </source>
</evidence>
<keyword evidence="2" id="KW-0732">Signal</keyword>